<dbReference type="Proteomes" id="UP000799766">
    <property type="component" value="Unassembled WGS sequence"/>
</dbReference>
<protein>
    <submittedName>
        <fullName evidence="8">Frag1/DRAM/Sfk1 family-domain-containing protein</fullName>
    </submittedName>
</protein>
<gene>
    <name evidence="8" type="ORF">BDY21DRAFT_345896</name>
</gene>
<evidence type="ECO:0000256" key="3">
    <source>
        <dbReference type="ARBA" id="ARBA00022989"/>
    </source>
</evidence>
<feature type="transmembrane region" description="Helical" evidence="6">
    <location>
        <begin position="61"/>
        <end position="79"/>
    </location>
</feature>
<dbReference type="InterPro" id="IPR050911">
    <property type="entry name" value="DRAM/TMEM150_Autophagy_Mod"/>
</dbReference>
<feature type="transmembrane region" description="Helical" evidence="6">
    <location>
        <begin position="133"/>
        <end position="152"/>
    </location>
</feature>
<keyword evidence="2 6" id="KW-0812">Transmembrane</keyword>
<feature type="transmembrane region" description="Helical" evidence="6">
    <location>
        <begin position="99"/>
        <end position="121"/>
    </location>
</feature>
<dbReference type="AlphaFoldDB" id="A0A6A6NYH3"/>
<dbReference type="GO" id="GO:0005886">
    <property type="term" value="C:plasma membrane"/>
    <property type="evidence" value="ECO:0007669"/>
    <property type="project" value="TreeGrafter"/>
</dbReference>
<comment type="subcellular location">
    <subcellularLocation>
        <location evidence="1">Endomembrane system</location>
        <topology evidence="1">Multi-pass membrane protein</topology>
    </subcellularLocation>
</comment>
<feature type="region of interest" description="Disordered" evidence="5">
    <location>
        <begin position="280"/>
        <end position="300"/>
    </location>
</feature>
<feature type="transmembrane region" description="Helical" evidence="6">
    <location>
        <begin position="7"/>
        <end position="30"/>
    </location>
</feature>
<dbReference type="EMBL" id="MU001682">
    <property type="protein sequence ID" value="KAF2456719.1"/>
    <property type="molecule type" value="Genomic_DNA"/>
</dbReference>
<dbReference type="Pfam" id="PF10277">
    <property type="entry name" value="Frag1"/>
    <property type="match status" value="1"/>
</dbReference>
<dbReference type="OrthoDB" id="10032492at2759"/>
<keyword evidence="4 6" id="KW-0472">Membrane</keyword>
<dbReference type="PANTHER" id="PTHR21324:SF2">
    <property type="entry name" value="EG:22E5.9 PROTEIN"/>
    <property type="match status" value="1"/>
</dbReference>
<evidence type="ECO:0000256" key="4">
    <source>
        <dbReference type="ARBA" id="ARBA00023136"/>
    </source>
</evidence>
<dbReference type="GO" id="GO:0012505">
    <property type="term" value="C:endomembrane system"/>
    <property type="evidence" value="ECO:0007669"/>
    <property type="project" value="UniProtKB-SubCell"/>
</dbReference>
<keyword evidence="9" id="KW-1185">Reference proteome</keyword>
<reference evidence="8" key="1">
    <citation type="journal article" date="2020" name="Stud. Mycol.">
        <title>101 Dothideomycetes genomes: a test case for predicting lifestyles and emergence of pathogens.</title>
        <authorList>
            <person name="Haridas S."/>
            <person name="Albert R."/>
            <person name="Binder M."/>
            <person name="Bloem J."/>
            <person name="Labutti K."/>
            <person name="Salamov A."/>
            <person name="Andreopoulos B."/>
            <person name="Baker S."/>
            <person name="Barry K."/>
            <person name="Bills G."/>
            <person name="Bluhm B."/>
            <person name="Cannon C."/>
            <person name="Castanera R."/>
            <person name="Culley D."/>
            <person name="Daum C."/>
            <person name="Ezra D."/>
            <person name="Gonzalez J."/>
            <person name="Henrissat B."/>
            <person name="Kuo A."/>
            <person name="Liang C."/>
            <person name="Lipzen A."/>
            <person name="Lutzoni F."/>
            <person name="Magnuson J."/>
            <person name="Mondo S."/>
            <person name="Nolan M."/>
            <person name="Ohm R."/>
            <person name="Pangilinan J."/>
            <person name="Park H.-J."/>
            <person name="Ramirez L."/>
            <person name="Alfaro M."/>
            <person name="Sun H."/>
            <person name="Tritt A."/>
            <person name="Yoshinaga Y."/>
            <person name="Zwiers L.-H."/>
            <person name="Turgeon B."/>
            <person name="Goodwin S."/>
            <person name="Spatafora J."/>
            <person name="Crous P."/>
            <person name="Grigoriev I."/>
        </authorList>
    </citation>
    <scope>NUCLEOTIDE SEQUENCE</scope>
    <source>
        <strain evidence="8">ATCC 16933</strain>
    </source>
</reference>
<proteinExistence type="predicted"/>
<evidence type="ECO:0000313" key="9">
    <source>
        <dbReference type="Proteomes" id="UP000799766"/>
    </source>
</evidence>
<dbReference type="PANTHER" id="PTHR21324">
    <property type="entry name" value="FASTING-INDUCIBLE INTEGRAL MEMBRANE PROTEIN TM6P1-RELATED"/>
    <property type="match status" value="1"/>
</dbReference>
<sequence>MARFPYWIVPVFSATVWLAMLLAMLLWWIVAEDSPKYSTMSQGQTIAFISDVGARTTMKPLFIAMGTTAVVTFDLVFILERWLRHRGKLERNTSWTQRILSVVSIFTAIAGGVGLILLSIFDTLRHPTLHNAFLGLFIVGYIISAIATCAEYQRLGIHFRDAPILRISFWMKLTFILVSIGLAIAFGVTQRRDQWNAAAIVEWVVALVYDGYVFSFAIDFISTNRSRRGTWHEEERAPGTMSMAALEANNAGAIQAGSGRFYGNGTDGAANGYTNGTAGYANGYTTRQKPTEPVSSSRNF</sequence>
<evidence type="ECO:0000256" key="2">
    <source>
        <dbReference type="ARBA" id="ARBA00022692"/>
    </source>
</evidence>
<feature type="domain" description="CWH43-like N-terminal" evidence="7">
    <location>
        <begin position="6"/>
        <end position="221"/>
    </location>
</feature>
<evidence type="ECO:0000313" key="8">
    <source>
        <dbReference type="EMBL" id="KAF2456719.1"/>
    </source>
</evidence>
<dbReference type="InterPro" id="IPR019402">
    <property type="entry name" value="CWH43_N"/>
</dbReference>
<feature type="transmembrane region" description="Helical" evidence="6">
    <location>
        <begin position="164"/>
        <end position="188"/>
    </location>
</feature>
<keyword evidence="3 6" id="KW-1133">Transmembrane helix</keyword>
<evidence type="ECO:0000256" key="6">
    <source>
        <dbReference type="SAM" id="Phobius"/>
    </source>
</evidence>
<evidence type="ECO:0000256" key="5">
    <source>
        <dbReference type="SAM" id="MobiDB-lite"/>
    </source>
</evidence>
<evidence type="ECO:0000256" key="1">
    <source>
        <dbReference type="ARBA" id="ARBA00004127"/>
    </source>
</evidence>
<evidence type="ECO:0000259" key="7">
    <source>
        <dbReference type="Pfam" id="PF10277"/>
    </source>
</evidence>
<name>A0A6A6NYH3_9PEZI</name>
<organism evidence="8 9">
    <name type="scientific">Lineolata rhizophorae</name>
    <dbReference type="NCBI Taxonomy" id="578093"/>
    <lineage>
        <taxon>Eukaryota</taxon>
        <taxon>Fungi</taxon>
        <taxon>Dikarya</taxon>
        <taxon>Ascomycota</taxon>
        <taxon>Pezizomycotina</taxon>
        <taxon>Dothideomycetes</taxon>
        <taxon>Dothideomycetes incertae sedis</taxon>
        <taxon>Lineolatales</taxon>
        <taxon>Lineolataceae</taxon>
        <taxon>Lineolata</taxon>
    </lineage>
</organism>
<feature type="transmembrane region" description="Helical" evidence="6">
    <location>
        <begin position="200"/>
        <end position="221"/>
    </location>
</feature>
<accession>A0A6A6NYH3</accession>